<protein>
    <submittedName>
        <fullName evidence="1">Putative SMC domain protein</fullName>
    </submittedName>
</protein>
<proteinExistence type="predicted"/>
<dbReference type="Proteomes" id="UP000245125">
    <property type="component" value="Unassembled WGS sequence"/>
</dbReference>
<dbReference type="AlphaFoldDB" id="A0A2U3QFC4"/>
<sequence length="87" mass="10690">MHTDEYEISLSRELKVCNNYIHSLQKWLLKMEIIYNLTADEFVKGYCNGLFSADNRDFQAWFKAAEELKRWEARRNEFEQMYRLMRI</sequence>
<dbReference type="OrthoDB" id="9966353at2"/>
<keyword evidence="2" id="KW-1185">Reference proteome</keyword>
<evidence type="ECO:0000313" key="1">
    <source>
        <dbReference type="EMBL" id="SPQ00118.1"/>
    </source>
</evidence>
<organism evidence="1 2">
    <name type="scientific">Candidatus Sulfobium mesophilum</name>
    <dbReference type="NCBI Taxonomy" id="2016548"/>
    <lineage>
        <taxon>Bacteria</taxon>
        <taxon>Pseudomonadati</taxon>
        <taxon>Nitrospirota</taxon>
        <taxon>Nitrospiria</taxon>
        <taxon>Nitrospirales</taxon>
        <taxon>Nitrospiraceae</taxon>
        <taxon>Candidatus Sulfobium</taxon>
    </lineage>
</organism>
<gene>
    <name evidence="1" type="ORF">NBG4_170033</name>
</gene>
<accession>A0A2U3QFC4</accession>
<dbReference type="EMBL" id="OUUY01000061">
    <property type="protein sequence ID" value="SPQ00118.1"/>
    <property type="molecule type" value="Genomic_DNA"/>
</dbReference>
<name>A0A2U3QFC4_9BACT</name>
<evidence type="ECO:0000313" key="2">
    <source>
        <dbReference type="Proteomes" id="UP000245125"/>
    </source>
</evidence>
<reference evidence="2" key="1">
    <citation type="submission" date="2018-03" db="EMBL/GenBank/DDBJ databases">
        <authorList>
            <person name="Zecchin S."/>
        </authorList>
    </citation>
    <scope>NUCLEOTIDE SEQUENCE [LARGE SCALE GENOMIC DNA]</scope>
</reference>